<dbReference type="RefSeq" id="XP_067548423.1">
    <property type="nucleotide sequence ID" value="XM_067692000.1"/>
</dbReference>
<evidence type="ECO:0008006" key="3">
    <source>
        <dbReference type="Google" id="ProtNLM"/>
    </source>
</evidence>
<evidence type="ECO:0000313" key="2">
    <source>
        <dbReference type="Proteomes" id="UP000669133"/>
    </source>
</evidence>
<dbReference type="InterPro" id="IPR013726">
    <property type="entry name" value="Mitofissin"/>
</dbReference>
<protein>
    <recommendedName>
        <fullName evidence="3">DUF1748-domain-containing protein</fullName>
    </recommendedName>
</protein>
<accession>A0A8H7ZCF2</accession>
<gene>
    <name evidence="1" type="ORF">I9W82_003074</name>
</gene>
<dbReference type="EMBL" id="JAEOAQ010000003">
    <property type="protein sequence ID" value="KAG5419307.1"/>
    <property type="molecule type" value="Genomic_DNA"/>
</dbReference>
<dbReference type="AlphaFoldDB" id="A0A8H7ZCF2"/>
<organism evidence="1 2">
    <name type="scientific">Candida metapsilosis</name>
    <dbReference type="NCBI Taxonomy" id="273372"/>
    <lineage>
        <taxon>Eukaryota</taxon>
        <taxon>Fungi</taxon>
        <taxon>Dikarya</taxon>
        <taxon>Ascomycota</taxon>
        <taxon>Saccharomycotina</taxon>
        <taxon>Pichiomycetes</taxon>
        <taxon>Debaryomycetaceae</taxon>
        <taxon>Candida/Lodderomyces clade</taxon>
        <taxon>Candida</taxon>
    </lineage>
</organism>
<dbReference type="PANTHER" id="PTHR28075">
    <property type="entry name" value="CHROMOSOME 16, WHOLE GENOME SHOTGUN SEQUENCE"/>
    <property type="match status" value="1"/>
</dbReference>
<dbReference type="Proteomes" id="UP000669133">
    <property type="component" value="Unassembled WGS sequence"/>
</dbReference>
<dbReference type="GeneID" id="93651703"/>
<dbReference type="GO" id="GO:0005737">
    <property type="term" value="C:cytoplasm"/>
    <property type="evidence" value="ECO:0007669"/>
    <property type="project" value="TreeGrafter"/>
</dbReference>
<dbReference type="Pfam" id="PF08520">
    <property type="entry name" value="Mitofissin"/>
    <property type="match status" value="1"/>
</dbReference>
<evidence type="ECO:0000313" key="1">
    <source>
        <dbReference type="EMBL" id="KAG5419307.1"/>
    </source>
</evidence>
<dbReference type="PANTHER" id="PTHR28075:SF1">
    <property type="entry name" value="DUF1748-DOMAIN-CONTAINING PROTEIN"/>
    <property type="match status" value="1"/>
</dbReference>
<sequence length="71" mass="7723">MIGRLAHTGFDLVLISGFLAGMKRTTGVQPNLDLIENKDVRLYAGKFLNVGDSVLDSCAAFLGSSQFFTRK</sequence>
<comment type="caution">
    <text evidence="1">The sequence shown here is derived from an EMBL/GenBank/DDBJ whole genome shotgun (WGS) entry which is preliminary data.</text>
</comment>
<reference evidence="1 2" key="1">
    <citation type="submission" date="2020-12" db="EMBL/GenBank/DDBJ databases">
        <title>Effect of drift, selection, and recombination on the evolution of hybrid genomes in Candida yeast pathogens.</title>
        <authorList>
            <person name="Mixao V."/>
            <person name="Ksiezopolska E."/>
            <person name="Saus E."/>
            <person name="Boekhout T."/>
            <person name="Gacser A."/>
            <person name="Gabaldon T."/>
        </authorList>
    </citation>
    <scope>NUCLEOTIDE SEQUENCE [LARGE SCALE GENOMIC DNA]</scope>
    <source>
        <strain evidence="1 2">BP57</strain>
    </source>
</reference>
<proteinExistence type="predicted"/>
<keyword evidence="2" id="KW-1185">Reference proteome</keyword>
<name>A0A8H7ZCF2_9ASCO</name>
<dbReference type="OrthoDB" id="16824at2759"/>